<reference evidence="3" key="2">
    <citation type="submission" date="2019-10" db="EMBL/GenBank/DDBJ databases">
        <title>Conservation and host-specific expression of non-tandemly repeated heterogenous ribosome RNA gene in arbuscular mycorrhizal fungi.</title>
        <authorList>
            <person name="Maeda T."/>
            <person name="Kobayashi Y."/>
            <person name="Nakagawa T."/>
            <person name="Ezawa T."/>
            <person name="Yamaguchi K."/>
            <person name="Bino T."/>
            <person name="Nishimoto Y."/>
            <person name="Shigenobu S."/>
            <person name="Kawaguchi M."/>
        </authorList>
    </citation>
    <scope>NUCLEOTIDE SEQUENCE</scope>
    <source>
        <strain evidence="3">HR1</strain>
    </source>
</reference>
<dbReference type="AlphaFoldDB" id="A0A2Z6RH82"/>
<sequence>MEQPSVTNSATQSVDYLGQTHKWTDTDVISSYKEVYKQLDICQEKLHEEREQKGQRKLRKSSSHYKQLSQKAAQRSQQSQRERNVDVAIIGNIENVSKRRKQQKEESALRPLIGCVDKGNKPVSSKTLKCPFPYQREDIYFERKKDCPTNTDSLKNVDSSYIPVPRYSRYIQNRRIQRRIRRENAIDSYSFNNYLRQLPRQTTNNTFANQIFYGINW</sequence>
<evidence type="ECO:0000313" key="3">
    <source>
        <dbReference type="EMBL" id="GES85632.1"/>
    </source>
</evidence>
<evidence type="ECO:0000313" key="2">
    <source>
        <dbReference type="EMBL" id="GBC01341.1"/>
    </source>
</evidence>
<dbReference type="EMBL" id="BLAL01000156">
    <property type="protein sequence ID" value="GES85632.1"/>
    <property type="molecule type" value="Genomic_DNA"/>
</dbReference>
<name>A0A2Z6RH82_9GLOM</name>
<organism evidence="2 4">
    <name type="scientific">Rhizophagus clarus</name>
    <dbReference type="NCBI Taxonomy" id="94130"/>
    <lineage>
        <taxon>Eukaryota</taxon>
        <taxon>Fungi</taxon>
        <taxon>Fungi incertae sedis</taxon>
        <taxon>Mucoromycota</taxon>
        <taxon>Glomeromycotina</taxon>
        <taxon>Glomeromycetes</taxon>
        <taxon>Glomerales</taxon>
        <taxon>Glomeraceae</taxon>
        <taxon>Rhizophagus</taxon>
    </lineage>
</organism>
<proteinExistence type="predicted"/>
<evidence type="ECO:0000313" key="4">
    <source>
        <dbReference type="Proteomes" id="UP000247702"/>
    </source>
</evidence>
<comment type="caution">
    <text evidence="2">The sequence shown here is derived from an EMBL/GenBank/DDBJ whole genome shotgun (WGS) entry which is preliminary data.</text>
</comment>
<feature type="region of interest" description="Disordered" evidence="1">
    <location>
        <begin position="50"/>
        <end position="84"/>
    </location>
</feature>
<reference evidence="2 4" key="1">
    <citation type="submission" date="2017-11" db="EMBL/GenBank/DDBJ databases">
        <title>The genome of Rhizophagus clarus HR1 reveals common genetic basis of auxotrophy among arbuscular mycorrhizal fungi.</title>
        <authorList>
            <person name="Kobayashi Y."/>
        </authorList>
    </citation>
    <scope>NUCLEOTIDE SEQUENCE [LARGE SCALE GENOMIC DNA]</scope>
    <source>
        <strain evidence="2 4">HR1</strain>
    </source>
</reference>
<evidence type="ECO:0000256" key="1">
    <source>
        <dbReference type="SAM" id="MobiDB-lite"/>
    </source>
</evidence>
<gene>
    <name evidence="3" type="ORF">RCL2_001273600</name>
    <name evidence="2" type="ORF">RclHR1_04150005</name>
</gene>
<dbReference type="EMBL" id="BEXD01003502">
    <property type="protein sequence ID" value="GBC01341.1"/>
    <property type="molecule type" value="Genomic_DNA"/>
</dbReference>
<dbReference type="Proteomes" id="UP000247702">
    <property type="component" value="Unassembled WGS sequence"/>
</dbReference>
<keyword evidence="4" id="KW-1185">Reference proteome</keyword>
<protein>
    <submittedName>
        <fullName evidence="2">Uncharacterized protein</fullName>
    </submittedName>
</protein>
<accession>A0A2Z6RH82</accession>
<feature type="compositionally biased region" description="Low complexity" evidence="1">
    <location>
        <begin position="66"/>
        <end position="79"/>
    </location>
</feature>
<dbReference type="Proteomes" id="UP000615446">
    <property type="component" value="Unassembled WGS sequence"/>
</dbReference>